<evidence type="ECO:0000313" key="2">
    <source>
        <dbReference type="EMBL" id="KAJ1530375.1"/>
    </source>
</evidence>
<name>A0AAV7Y1T5_9NEOP</name>
<dbReference type="AlphaFoldDB" id="A0AAV7Y1T5"/>
<proteinExistence type="predicted"/>
<reference evidence="2" key="1">
    <citation type="submission" date="2022-12" db="EMBL/GenBank/DDBJ databases">
        <title>Chromosome-level genome assembly of the bean flower thrips Megalurothrips usitatus.</title>
        <authorList>
            <person name="Ma L."/>
            <person name="Liu Q."/>
            <person name="Li H."/>
            <person name="Cai W."/>
        </authorList>
    </citation>
    <scope>NUCLEOTIDE SEQUENCE</scope>
    <source>
        <strain evidence="2">Cailab_2022a</strain>
    </source>
</reference>
<protein>
    <submittedName>
        <fullName evidence="2">Uncharacterized protein</fullName>
    </submittedName>
</protein>
<sequence>MLLAVWPAHGGRARLYEDYADDGPYAPHRRRYPGGAGADPLDASDVAAAAVSGAHRPHSPYSWPAADDLWHARALPAPLQDRRDEDNYYLQWRNVYTPDGYPGRPRSEPRAGARWGLRQPDDEDDDDDDHRGDPRGRGRWLRVGQSADDAVGGWGRRQRGGSRWDGRRRDQEKADRRLDVVQIDPVETDGRRGPPLQEEAPADSAKPINVHVYLQLDSKAGGQATAVSLVRPPQVSVNRVPPTTKPPASEAPLRGGATGGAVSGASGGAAGGADDTAHVKHIVINNYYHQLGNEARALVRDTSVGPLMYAPVADELATASPEPALSDDEPVQQPQSLQQQPAVERDAENAVMFDVSGLAHTNATSNSTAPPFAPPAGAGVTPESVVEPLPASDLETYLGSDLHDADDTRPSPAHAGHAGHGHSRAGPAHAPLHPDRRRRRPPEHHPAGGRAVVQGRALNQPPPGRKRCFSIVMENKVKRYKETPC</sequence>
<feature type="region of interest" description="Disordered" evidence="1">
    <location>
        <begin position="400"/>
        <end position="466"/>
    </location>
</feature>
<comment type="caution">
    <text evidence="2">The sequence shown here is derived from an EMBL/GenBank/DDBJ whole genome shotgun (WGS) entry which is preliminary data.</text>
</comment>
<organism evidence="2 3">
    <name type="scientific">Megalurothrips usitatus</name>
    <name type="common">bean blossom thrips</name>
    <dbReference type="NCBI Taxonomy" id="439358"/>
    <lineage>
        <taxon>Eukaryota</taxon>
        <taxon>Metazoa</taxon>
        <taxon>Ecdysozoa</taxon>
        <taxon>Arthropoda</taxon>
        <taxon>Hexapoda</taxon>
        <taxon>Insecta</taxon>
        <taxon>Pterygota</taxon>
        <taxon>Neoptera</taxon>
        <taxon>Paraneoptera</taxon>
        <taxon>Thysanoptera</taxon>
        <taxon>Terebrantia</taxon>
        <taxon>Thripoidea</taxon>
        <taxon>Thripidae</taxon>
        <taxon>Megalurothrips</taxon>
    </lineage>
</organism>
<gene>
    <name evidence="2" type="ORF">ONE63_005284</name>
</gene>
<feature type="region of interest" description="Disordered" evidence="1">
    <location>
        <begin position="361"/>
        <end position="384"/>
    </location>
</feature>
<feature type="compositionally biased region" description="Gly residues" evidence="1">
    <location>
        <begin position="256"/>
        <end position="271"/>
    </location>
</feature>
<keyword evidence="3" id="KW-1185">Reference proteome</keyword>
<feature type="region of interest" description="Disordered" evidence="1">
    <location>
        <begin position="320"/>
        <end position="345"/>
    </location>
</feature>
<feature type="region of interest" description="Disordered" evidence="1">
    <location>
        <begin position="236"/>
        <end position="273"/>
    </location>
</feature>
<feature type="compositionally biased region" description="Basic and acidic residues" evidence="1">
    <location>
        <begin position="162"/>
        <end position="179"/>
    </location>
</feature>
<accession>A0AAV7Y1T5</accession>
<feature type="compositionally biased region" description="Low complexity" evidence="1">
    <location>
        <begin position="331"/>
        <end position="341"/>
    </location>
</feature>
<dbReference type="Proteomes" id="UP001075354">
    <property type="component" value="Chromosome 2"/>
</dbReference>
<evidence type="ECO:0000256" key="1">
    <source>
        <dbReference type="SAM" id="MobiDB-lite"/>
    </source>
</evidence>
<evidence type="ECO:0000313" key="3">
    <source>
        <dbReference type="Proteomes" id="UP001075354"/>
    </source>
</evidence>
<dbReference type="EMBL" id="JAPTSV010000002">
    <property type="protein sequence ID" value="KAJ1530375.1"/>
    <property type="molecule type" value="Genomic_DNA"/>
</dbReference>
<feature type="region of interest" description="Disordered" evidence="1">
    <location>
        <begin position="98"/>
        <end position="203"/>
    </location>
</feature>